<gene>
    <name evidence="1" type="primary">ORF111_1</name>
    <name evidence="1" type="ORF">PhlaMp34</name>
</gene>
<accession>D3J0K2</accession>
<sequence length="111" mass="12914">MFFIFTKTCTFVQLGSELGPTFGLAALHYFLLPSLSFCPESIRLHSSQIYGLPFRASYWAKLFISWKQQHFQWLEEELLCTSKLNSLPGIMEWLTSEALHAREQREAEKAH</sequence>
<organism evidence="1">
    <name type="scientific">Phaeoceros laevis</name>
    <dbReference type="NCBI Taxonomy" id="37308"/>
    <lineage>
        <taxon>Eukaryota</taxon>
        <taxon>Viridiplantae</taxon>
        <taxon>Streptophyta</taxon>
        <taxon>Embryophyta</taxon>
        <taxon>Anthocerotophyta</taxon>
        <taxon>Anthocerotopsida</taxon>
        <taxon>Notothylidae</taxon>
        <taxon>Notothyladales</taxon>
        <taxon>Notothyladaceae</taxon>
        <taxon>Phaeoceros</taxon>
    </lineage>
</organism>
<proteinExistence type="predicted"/>
<evidence type="ECO:0000313" key="1">
    <source>
        <dbReference type="EMBL" id="ACT75316.1"/>
    </source>
</evidence>
<dbReference type="AlphaFoldDB" id="D3J0K2"/>
<reference evidence="1" key="1">
    <citation type="submission" date="2009-07" db="EMBL/GenBank/DDBJ databases">
        <authorList>
            <person name="Xue J.-Y."/>
            <person name="Li L."/>
            <person name="Wang B."/>
            <person name="Liu Y."/>
            <person name="Qiu Y.-L."/>
        </authorList>
    </citation>
    <scope>NUCLEOTIDE SEQUENCE</scope>
</reference>
<name>D3J0K2_9EMBR</name>
<dbReference type="GeneID" id="8746973"/>
<protein>
    <submittedName>
        <fullName evidence="1">Uncharacterized protein ORF111_1</fullName>
    </submittedName>
</protein>
<reference evidence="1" key="2">
    <citation type="journal article" date="2010" name="Curr. Genet.">
        <title>The complete mitochondrial genome sequence of the hornwort Phaeoceros laevis: retention of many ancient pseudogenes and conservative evolution of mitochondrial genomes in hornworts.</title>
        <authorList>
            <person name="Xue J.Y."/>
            <person name="Liu Y."/>
            <person name="Li L."/>
            <person name="Wang B."/>
            <person name="Qiu Y.L."/>
        </authorList>
    </citation>
    <scope>NUCLEOTIDE SEQUENCE</scope>
</reference>
<keyword evidence="1" id="KW-0496">Mitochondrion</keyword>
<dbReference type="RefSeq" id="YP_003412108.1">
    <property type="nucleotide sequence ID" value="NC_013765.1"/>
</dbReference>
<geneLocation type="mitochondrion" evidence="1"/>
<dbReference type="EMBL" id="GQ376531">
    <property type="protein sequence ID" value="ACT75316.1"/>
    <property type="molecule type" value="Genomic_DNA"/>
</dbReference>